<keyword evidence="10" id="KW-1185">Reference proteome</keyword>
<keyword evidence="5 7" id="KW-0547">Nucleotide-binding</keyword>
<evidence type="ECO:0000313" key="9">
    <source>
        <dbReference type="EMBL" id="MEX6634591.1"/>
    </source>
</evidence>
<evidence type="ECO:0000259" key="8">
    <source>
        <dbReference type="Pfam" id="PF01975"/>
    </source>
</evidence>
<dbReference type="Proteomes" id="UP001560685">
    <property type="component" value="Unassembled WGS sequence"/>
</dbReference>
<name>A0ABV3ZB31_9PROT</name>
<evidence type="ECO:0000256" key="2">
    <source>
        <dbReference type="ARBA" id="ARBA00011062"/>
    </source>
</evidence>
<evidence type="ECO:0000256" key="3">
    <source>
        <dbReference type="ARBA" id="ARBA00022490"/>
    </source>
</evidence>
<comment type="function">
    <text evidence="7">Nucleotidase that shows phosphatase activity on nucleoside 5'-monophosphates.</text>
</comment>
<organism evidence="9 10">
    <name type="scientific">Hyphococcus lacteus</name>
    <dbReference type="NCBI Taxonomy" id="3143536"/>
    <lineage>
        <taxon>Bacteria</taxon>
        <taxon>Pseudomonadati</taxon>
        <taxon>Pseudomonadota</taxon>
        <taxon>Alphaproteobacteria</taxon>
        <taxon>Parvularculales</taxon>
        <taxon>Parvularculaceae</taxon>
        <taxon>Hyphococcus</taxon>
    </lineage>
</organism>
<dbReference type="InterPro" id="IPR036523">
    <property type="entry name" value="SurE-like_sf"/>
</dbReference>
<dbReference type="Pfam" id="PF01975">
    <property type="entry name" value="SurE"/>
    <property type="match status" value="1"/>
</dbReference>
<evidence type="ECO:0000256" key="6">
    <source>
        <dbReference type="ARBA" id="ARBA00022801"/>
    </source>
</evidence>
<dbReference type="EC" id="3.1.3.5" evidence="7"/>
<dbReference type="Gene3D" id="3.40.1210.10">
    <property type="entry name" value="Survival protein SurE-like phosphatase/nucleotidase"/>
    <property type="match status" value="1"/>
</dbReference>
<proteinExistence type="inferred from homology"/>
<gene>
    <name evidence="7 9" type="primary">surE</name>
    <name evidence="9" type="ORF">ABFZ84_13645</name>
</gene>
<protein>
    <recommendedName>
        <fullName evidence="7">5'-nucleotidase SurE</fullName>
        <ecNumber evidence="7">3.1.3.5</ecNumber>
    </recommendedName>
    <alternativeName>
        <fullName evidence="7">Nucleoside 5'-monophosphate phosphohydrolase</fullName>
    </alternativeName>
</protein>
<evidence type="ECO:0000256" key="1">
    <source>
        <dbReference type="ARBA" id="ARBA00000815"/>
    </source>
</evidence>
<reference evidence="9 10" key="1">
    <citation type="submission" date="2024-05" db="EMBL/GenBank/DDBJ databases">
        <title>Three bacterial strains, DH-69, EH-24, and ECK-19 isolated from coastal sediments.</title>
        <authorList>
            <person name="Ye Y.-Q."/>
            <person name="Du Z.-J."/>
        </authorList>
    </citation>
    <scope>NUCLEOTIDE SEQUENCE [LARGE SCALE GENOMIC DNA]</scope>
    <source>
        <strain evidence="9 10">ECK-19</strain>
    </source>
</reference>
<dbReference type="SUPFAM" id="SSF64167">
    <property type="entry name" value="SurE-like"/>
    <property type="match status" value="1"/>
</dbReference>
<feature type="domain" description="Survival protein SurE-like phosphatase/nucleotidase" evidence="8">
    <location>
        <begin position="3"/>
        <end position="185"/>
    </location>
</feature>
<dbReference type="GO" id="GO:0008254">
    <property type="term" value="F:3'-nucleotidase activity"/>
    <property type="evidence" value="ECO:0007669"/>
    <property type="project" value="UniProtKB-EC"/>
</dbReference>
<dbReference type="NCBIfam" id="NF001490">
    <property type="entry name" value="PRK00346.1-4"/>
    <property type="match status" value="1"/>
</dbReference>
<dbReference type="PANTHER" id="PTHR30457">
    <property type="entry name" value="5'-NUCLEOTIDASE SURE"/>
    <property type="match status" value="1"/>
</dbReference>
<keyword evidence="3 7" id="KW-0963">Cytoplasm</keyword>
<evidence type="ECO:0000256" key="7">
    <source>
        <dbReference type="HAMAP-Rule" id="MF_00060"/>
    </source>
</evidence>
<evidence type="ECO:0000256" key="5">
    <source>
        <dbReference type="ARBA" id="ARBA00022741"/>
    </source>
</evidence>
<dbReference type="PANTHER" id="PTHR30457:SF12">
    <property type="entry name" value="5'_3'-NUCLEOTIDASE SURE"/>
    <property type="match status" value="1"/>
</dbReference>
<dbReference type="InterPro" id="IPR002828">
    <property type="entry name" value="SurE-like_Pase/nucleotidase"/>
</dbReference>
<feature type="binding site" evidence="7">
    <location>
        <position position="93"/>
    </location>
    <ligand>
        <name>a divalent metal cation</name>
        <dbReference type="ChEBI" id="CHEBI:60240"/>
    </ligand>
</feature>
<feature type="binding site" evidence="7">
    <location>
        <position position="8"/>
    </location>
    <ligand>
        <name>a divalent metal cation</name>
        <dbReference type="ChEBI" id="CHEBI:60240"/>
    </ligand>
</feature>
<feature type="binding site" evidence="7">
    <location>
        <position position="40"/>
    </location>
    <ligand>
        <name>a divalent metal cation</name>
        <dbReference type="ChEBI" id="CHEBI:60240"/>
    </ligand>
</feature>
<accession>A0ABV3ZB31</accession>
<evidence type="ECO:0000313" key="10">
    <source>
        <dbReference type="Proteomes" id="UP001560685"/>
    </source>
</evidence>
<sequence length="254" mass="27946">MRILCSNDDGIHARGLESLVKIAQELSDDVWVVAPQEEQSGAARALTLAHPLRVRKFDDRRFSVSGTPSDAVMMGVTRLVEGKKPDLILSGVNNGQNLAEDVTVSGTIAAAFQGMSMGIPSIALSLSRLDRDKARWHTAEANGARIVRQLLDTGWPDDVVINVNFPDVEPDDVKGIEVTEQGHRDAVQLFAEERKDLRGGTYYWYGFKGTRSNPPEGTDLRAIYDGRISITPLHLALTHKDSHQKLTDSFKTEA</sequence>
<dbReference type="RefSeq" id="WP_369314637.1">
    <property type="nucleotide sequence ID" value="NZ_JBEHZE010000002.1"/>
</dbReference>
<dbReference type="EMBL" id="JBEHZE010000002">
    <property type="protein sequence ID" value="MEX6634591.1"/>
    <property type="molecule type" value="Genomic_DNA"/>
</dbReference>
<comment type="subcellular location">
    <subcellularLocation>
        <location evidence="7">Cytoplasm</location>
    </subcellularLocation>
</comment>
<comment type="similarity">
    <text evidence="2 7">Belongs to the SurE nucleotidase family.</text>
</comment>
<comment type="cofactor">
    <cofactor evidence="7">
        <name>a divalent metal cation</name>
        <dbReference type="ChEBI" id="CHEBI:60240"/>
    </cofactor>
    <text evidence="7">Binds 1 divalent metal cation per subunit.</text>
</comment>
<dbReference type="InterPro" id="IPR030048">
    <property type="entry name" value="SurE"/>
</dbReference>
<comment type="caution">
    <text evidence="9">The sequence shown here is derived from an EMBL/GenBank/DDBJ whole genome shotgun (WGS) entry which is preliminary data.</text>
</comment>
<dbReference type="HAMAP" id="MF_00060">
    <property type="entry name" value="SurE"/>
    <property type="match status" value="1"/>
</dbReference>
<keyword evidence="4 7" id="KW-0479">Metal-binding</keyword>
<comment type="catalytic activity">
    <reaction evidence="1 7">
        <text>a ribonucleoside 5'-phosphate + H2O = a ribonucleoside + phosphate</text>
        <dbReference type="Rhea" id="RHEA:12484"/>
        <dbReference type="ChEBI" id="CHEBI:15377"/>
        <dbReference type="ChEBI" id="CHEBI:18254"/>
        <dbReference type="ChEBI" id="CHEBI:43474"/>
        <dbReference type="ChEBI" id="CHEBI:58043"/>
        <dbReference type="EC" id="3.1.3.5"/>
    </reaction>
</comment>
<keyword evidence="6 7" id="KW-0378">Hydrolase</keyword>
<evidence type="ECO:0000256" key="4">
    <source>
        <dbReference type="ARBA" id="ARBA00022723"/>
    </source>
</evidence>
<dbReference type="NCBIfam" id="TIGR00087">
    <property type="entry name" value="surE"/>
    <property type="match status" value="1"/>
</dbReference>
<feature type="binding site" evidence="7">
    <location>
        <position position="9"/>
    </location>
    <ligand>
        <name>a divalent metal cation</name>
        <dbReference type="ChEBI" id="CHEBI:60240"/>
    </ligand>
</feature>